<keyword evidence="2 5" id="KW-0812">Transmembrane</keyword>
<evidence type="ECO:0000313" key="7">
    <source>
        <dbReference type="Proteomes" id="UP000765160"/>
    </source>
</evidence>
<comment type="similarity">
    <text evidence="5">Belongs to the 4-toluene sulfonate uptake permease (TSUP) (TC 2.A.102) family.</text>
</comment>
<sequence>MTGLLGAYGPGGALMLAASGVVIGAIGGLLGIGGGVVAVPVLLAVLGGGALAPDRLLPVCIGTAHLVVALSALPAAWGHARGGTLDRRLLRAWTPPVVVGGLGGLLLARILPPGLSVGLFGGLVALLALRMGPASGFTLADAPPEPPLGLVPPLLVGLLAAALGIGAGTLSGPVLGMFRVPLLRAAGAGAVFNLAVAAPAALVFALAPTAGLPDAVGQVALGAVLLLALPAMVTAPVAARFSSRLRESLLRRLFAAGLALIALQVLLQAVRG</sequence>
<accession>A0ABX1ESL5</accession>
<keyword evidence="5" id="KW-1003">Cell membrane</keyword>
<dbReference type="RefSeq" id="WP_168046769.1">
    <property type="nucleotide sequence ID" value="NZ_JAATJR010000001.1"/>
</dbReference>
<protein>
    <recommendedName>
        <fullName evidence="5">Probable membrane transporter protein</fullName>
    </recommendedName>
</protein>
<dbReference type="EMBL" id="JAAVTX010000001">
    <property type="protein sequence ID" value="NKE43621.1"/>
    <property type="molecule type" value="Genomic_DNA"/>
</dbReference>
<evidence type="ECO:0000256" key="3">
    <source>
        <dbReference type="ARBA" id="ARBA00022989"/>
    </source>
</evidence>
<feature type="transmembrane region" description="Helical" evidence="5">
    <location>
        <begin position="219"/>
        <end position="241"/>
    </location>
</feature>
<organism evidence="6 7">
    <name type="scientific">Falsiroseomonas frigidaquae</name>
    <dbReference type="NCBI Taxonomy" id="487318"/>
    <lineage>
        <taxon>Bacteria</taxon>
        <taxon>Pseudomonadati</taxon>
        <taxon>Pseudomonadota</taxon>
        <taxon>Alphaproteobacteria</taxon>
        <taxon>Acetobacterales</taxon>
        <taxon>Roseomonadaceae</taxon>
        <taxon>Falsiroseomonas</taxon>
    </lineage>
</organism>
<evidence type="ECO:0000313" key="6">
    <source>
        <dbReference type="EMBL" id="NKE43621.1"/>
    </source>
</evidence>
<feature type="transmembrane region" description="Helical" evidence="5">
    <location>
        <begin position="185"/>
        <end position="207"/>
    </location>
</feature>
<evidence type="ECO:0000256" key="5">
    <source>
        <dbReference type="RuleBase" id="RU363041"/>
    </source>
</evidence>
<keyword evidence="3 5" id="KW-1133">Transmembrane helix</keyword>
<feature type="transmembrane region" description="Helical" evidence="5">
    <location>
        <begin position="56"/>
        <end position="77"/>
    </location>
</feature>
<reference evidence="6 7" key="1">
    <citation type="submission" date="2020-03" db="EMBL/GenBank/DDBJ databases">
        <title>Roseomonas selenitidurans sp. nov. isolated from soil.</title>
        <authorList>
            <person name="Liu H."/>
        </authorList>
    </citation>
    <scope>NUCLEOTIDE SEQUENCE [LARGE SCALE GENOMIC DNA]</scope>
    <source>
        <strain evidence="6 7">JCM 15073</strain>
    </source>
</reference>
<keyword evidence="7" id="KW-1185">Reference proteome</keyword>
<evidence type="ECO:0000256" key="2">
    <source>
        <dbReference type="ARBA" id="ARBA00022692"/>
    </source>
</evidence>
<dbReference type="InterPro" id="IPR002781">
    <property type="entry name" value="TM_pro_TauE-like"/>
</dbReference>
<name>A0ABX1ESL5_9PROT</name>
<comment type="subcellular location">
    <subcellularLocation>
        <location evidence="5">Cell membrane</location>
        <topology evidence="5">Multi-pass membrane protein</topology>
    </subcellularLocation>
    <subcellularLocation>
        <location evidence="1">Membrane</location>
        <topology evidence="1">Multi-pass membrane protein</topology>
    </subcellularLocation>
</comment>
<feature type="transmembrane region" description="Helical" evidence="5">
    <location>
        <begin position="12"/>
        <end position="44"/>
    </location>
</feature>
<feature type="transmembrane region" description="Helical" evidence="5">
    <location>
        <begin position="253"/>
        <end position="270"/>
    </location>
</feature>
<dbReference type="PANTHER" id="PTHR43483:SF3">
    <property type="entry name" value="MEMBRANE TRANSPORTER PROTEIN HI_0806-RELATED"/>
    <property type="match status" value="1"/>
</dbReference>
<proteinExistence type="inferred from homology"/>
<dbReference type="PANTHER" id="PTHR43483">
    <property type="entry name" value="MEMBRANE TRANSPORTER PROTEIN HI_0806-RELATED"/>
    <property type="match status" value="1"/>
</dbReference>
<feature type="transmembrane region" description="Helical" evidence="5">
    <location>
        <begin position="154"/>
        <end position="178"/>
    </location>
</feature>
<comment type="caution">
    <text evidence="6">The sequence shown here is derived from an EMBL/GenBank/DDBJ whole genome shotgun (WGS) entry which is preliminary data.</text>
</comment>
<evidence type="ECO:0000256" key="1">
    <source>
        <dbReference type="ARBA" id="ARBA00004141"/>
    </source>
</evidence>
<evidence type="ECO:0000256" key="4">
    <source>
        <dbReference type="ARBA" id="ARBA00023136"/>
    </source>
</evidence>
<dbReference type="Proteomes" id="UP000765160">
    <property type="component" value="Unassembled WGS sequence"/>
</dbReference>
<feature type="transmembrane region" description="Helical" evidence="5">
    <location>
        <begin position="115"/>
        <end position="134"/>
    </location>
</feature>
<gene>
    <name evidence="6" type="ORF">HB662_02455</name>
</gene>
<feature type="transmembrane region" description="Helical" evidence="5">
    <location>
        <begin position="89"/>
        <end position="108"/>
    </location>
</feature>
<keyword evidence="4 5" id="KW-0472">Membrane</keyword>
<dbReference type="Pfam" id="PF01925">
    <property type="entry name" value="TauE"/>
    <property type="match status" value="1"/>
</dbReference>